<comment type="caution">
    <text evidence="2">The sequence shown here is derived from an EMBL/GenBank/DDBJ whole genome shotgun (WGS) entry which is preliminary data.</text>
</comment>
<protein>
    <submittedName>
        <fullName evidence="2">IS200/IS605 family transposase</fullName>
    </submittedName>
</protein>
<evidence type="ECO:0000259" key="1">
    <source>
        <dbReference type="SMART" id="SM01321"/>
    </source>
</evidence>
<sequence>MDKVTIFSIPKDVTHGRGYAYSLQYHIVWATKYRKSIFIGEIETDIRNYLLETLKSLYMNIIAVEIMPVHIHLLVDCKSQLRLSDAVKVLKGNTARWLFLNQPEIKKKLWGDHLWNPSYFVAAVSDRSLKQVTDYINSQKIK</sequence>
<dbReference type="RefSeq" id="WP_154516423.1">
    <property type="nucleotide sequence ID" value="NZ_VUNM01000016.1"/>
</dbReference>
<evidence type="ECO:0000313" key="2">
    <source>
        <dbReference type="EMBL" id="MST89455.1"/>
    </source>
</evidence>
<dbReference type="Pfam" id="PF01797">
    <property type="entry name" value="Y1_Tnp"/>
    <property type="match status" value="1"/>
</dbReference>
<feature type="domain" description="Transposase IS200-like" evidence="1">
    <location>
        <begin position="20"/>
        <end position="139"/>
    </location>
</feature>
<evidence type="ECO:0000313" key="3">
    <source>
        <dbReference type="Proteomes" id="UP000442619"/>
    </source>
</evidence>
<dbReference type="Proteomes" id="UP000442619">
    <property type="component" value="Unassembled WGS sequence"/>
</dbReference>
<proteinExistence type="predicted"/>
<name>A0A844FV06_9FIRM</name>
<dbReference type="GO" id="GO:0006313">
    <property type="term" value="P:DNA transposition"/>
    <property type="evidence" value="ECO:0007669"/>
    <property type="project" value="InterPro"/>
</dbReference>
<dbReference type="AlphaFoldDB" id="A0A844FV06"/>
<dbReference type="SMART" id="SM01321">
    <property type="entry name" value="Y1_Tnp"/>
    <property type="match status" value="1"/>
</dbReference>
<dbReference type="GO" id="GO:0003677">
    <property type="term" value="F:DNA binding"/>
    <property type="evidence" value="ECO:0007669"/>
    <property type="project" value="InterPro"/>
</dbReference>
<dbReference type="NCBIfam" id="NF033573">
    <property type="entry name" value="transpos_IS200"/>
    <property type="match status" value="1"/>
</dbReference>
<accession>A0A844FV06</accession>
<dbReference type="GO" id="GO:0004803">
    <property type="term" value="F:transposase activity"/>
    <property type="evidence" value="ECO:0007669"/>
    <property type="project" value="InterPro"/>
</dbReference>
<dbReference type="InterPro" id="IPR002686">
    <property type="entry name" value="Transposase_17"/>
</dbReference>
<gene>
    <name evidence="2" type="primary">tnpA</name>
    <name evidence="2" type="ORF">FYJ79_07710</name>
</gene>
<reference evidence="2 3" key="1">
    <citation type="submission" date="2019-08" db="EMBL/GenBank/DDBJ databases">
        <title>In-depth cultivation of the pig gut microbiome towards novel bacterial diversity and tailored functional studies.</title>
        <authorList>
            <person name="Wylensek D."/>
            <person name="Hitch T.C.A."/>
            <person name="Clavel T."/>
        </authorList>
    </citation>
    <scope>NUCLEOTIDE SEQUENCE [LARGE SCALE GENOMIC DNA]</scope>
    <source>
        <strain evidence="2 3">CA-Schmier-601-WT-3</strain>
    </source>
</reference>
<dbReference type="InterPro" id="IPR036515">
    <property type="entry name" value="Transposase_17_sf"/>
</dbReference>
<dbReference type="PANTHER" id="PTHR33360">
    <property type="entry name" value="TRANSPOSASE FOR INSERTION SEQUENCE ELEMENT IS200"/>
    <property type="match status" value="1"/>
</dbReference>
<dbReference type="EMBL" id="VUNM01000016">
    <property type="protein sequence ID" value="MST89455.1"/>
    <property type="molecule type" value="Genomic_DNA"/>
</dbReference>
<dbReference type="Gene3D" id="3.30.70.1290">
    <property type="entry name" value="Transposase IS200-like"/>
    <property type="match status" value="1"/>
</dbReference>
<dbReference type="PANTHER" id="PTHR33360:SF2">
    <property type="entry name" value="TRANSPOSASE FOR INSERTION SEQUENCE ELEMENT IS200"/>
    <property type="match status" value="1"/>
</dbReference>
<dbReference type="SUPFAM" id="SSF143422">
    <property type="entry name" value="Transposase IS200-like"/>
    <property type="match status" value="1"/>
</dbReference>
<organism evidence="2 3">
    <name type="scientific">Sharpea porci</name>
    <dbReference type="NCBI Taxonomy" id="2652286"/>
    <lineage>
        <taxon>Bacteria</taxon>
        <taxon>Bacillati</taxon>
        <taxon>Bacillota</taxon>
        <taxon>Erysipelotrichia</taxon>
        <taxon>Erysipelotrichales</taxon>
        <taxon>Coprobacillaceae</taxon>
        <taxon>Sharpea</taxon>
    </lineage>
</organism>
<keyword evidence="3" id="KW-1185">Reference proteome</keyword>